<feature type="transmembrane region" description="Helical" evidence="6">
    <location>
        <begin position="293"/>
        <end position="314"/>
    </location>
</feature>
<dbReference type="InterPro" id="IPR005829">
    <property type="entry name" value="Sugar_transporter_CS"/>
</dbReference>
<comment type="subcellular location">
    <subcellularLocation>
        <location evidence="1">Membrane</location>
        <topology evidence="1">Multi-pass membrane protein</topology>
    </subcellularLocation>
</comment>
<feature type="transmembrane region" description="Helical" evidence="6">
    <location>
        <begin position="424"/>
        <end position="443"/>
    </location>
</feature>
<dbReference type="KEGG" id="tpal:117643268"/>
<dbReference type="AlphaFoldDB" id="A0A6P8YUZ1"/>
<accession>A0A6P8YUZ1</accession>
<evidence type="ECO:0000256" key="2">
    <source>
        <dbReference type="ARBA" id="ARBA00022692"/>
    </source>
</evidence>
<evidence type="ECO:0000259" key="7">
    <source>
        <dbReference type="PROSITE" id="PS50850"/>
    </source>
</evidence>
<dbReference type="InterPro" id="IPR036259">
    <property type="entry name" value="MFS_trans_sf"/>
</dbReference>
<feature type="transmembrane region" description="Helical" evidence="6">
    <location>
        <begin position="170"/>
        <end position="191"/>
    </location>
</feature>
<name>A0A6P8YUZ1_THRPL</name>
<keyword evidence="8" id="KW-1185">Reference proteome</keyword>
<dbReference type="Pfam" id="PF00083">
    <property type="entry name" value="Sugar_tr"/>
    <property type="match status" value="1"/>
</dbReference>
<keyword evidence="2 6" id="KW-0812">Transmembrane</keyword>
<evidence type="ECO:0000256" key="6">
    <source>
        <dbReference type="SAM" id="Phobius"/>
    </source>
</evidence>
<dbReference type="RefSeq" id="XP_034237932.1">
    <property type="nucleotide sequence ID" value="XM_034382041.1"/>
</dbReference>
<dbReference type="FunFam" id="1.20.1250.20:FF:000249">
    <property type="entry name" value="facilitated trehalose transporter Tret1"/>
    <property type="match status" value="1"/>
</dbReference>
<feature type="transmembrane region" description="Helical" evidence="6">
    <location>
        <begin position="391"/>
        <end position="412"/>
    </location>
</feature>
<organism evidence="9">
    <name type="scientific">Thrips palmi</name>
    <name type="common">Melon thrips</name>
    <dbReference type="NCBI Taxonomy" id="161013"/>
    <lineage>
        <taxon>Eukaryota</taxon>
        <taxon>Metazoa</taxon>
        <taxon>Ecdysozoa</taxon>
        <taxon>Arthropoda</taxon>
        <taxon>Hexapoda</taxon>
        <taxon>Insecta</taxon>
        <taxon>Pterygota</taxon>
        <taxon>Neoptera</taxon>
        <taxon>Paraneoptera</taxon>
        <taxon>Thysanoptera</taxon>
        <taxon>Terebrantia</taxon>
        <taxon>Thripoidea</taxon>
        <taxon>Thripidae</taxon>
        <taxon>Thrips</taxon>
    </lineage>
</organism>
<dbReference type="GeneID" id="117643268"/>
<dbReference type="InterPro" id="IPR005828">
    <property type="entry name" value="MFS_sugar_transport-like"/>
</dbReference>
<evidence type="ECO:0000313" key="9">
    <source>
        <dbReference type="RefSeq" id="XP_034237932.1"/>
    </source>
</evidence>
<dbReference type="InterPro" id="IPR020846">
    <property type="entry name" value="MFS_dom"/>
</dbReference>
<dbReference type="SUPFAM" id="SSF103473">
    <property type="entry name" value="MFS general substrate transporter"/>
    <property type="match status" value="1"/>
</dbReference>
<feature type="transmembrane region" description="Helical" evidence="6">
    <location>
        <begin position="356"/>
        <end position="379"/>
    </location>
</feature>
<dbReference type="OrthoDB" id="6612291at2759"/>
<feature type="transmembrane region" description="Helical" evidence="6">
    <location>
        <begin position="321"/>
        <end position="340"/>
    </location>
</feature>
<protein>
    <submittedName>
        <fullName evidence="9">Facilitated trehalose transporter Tret1-2 homolog</fullName>
    </submittedName>
</protein>
<dbReference type="PANTHER" id="PTHR48021:SF32">
    <property type="entry name" value="FACILITATED TREHALOSE TRANSPORTER TRET1-2 HOMOLOG-LIKE PROTEIN"/>
    <property type="match status" value="1"/>
</dbReference>
<feature type="transmembrane region" description="Helical" evidence="6">
    <location>
        <begin position="88"/>
        <end position="109"/>
    </location>
</feature>
<dbReference type="Gene3D" id="1.20.1250.20">
    <property type="entry name" value="MFS general substrate transporter like domains"/>
    <property type="match status" value="1"/>
</dbReference>
<evidence type="ECO:0000256" key="4">
    <source>
        <dbReference type="ARBA" id="ARBA00023136"/>
    </source>
</evidence>
<dbReference type="PROSITE" id="PS50850">
    <property type="entry name" value="MFS"/>
    <property type="match status" value="1"/>
</dbReference>
<dbReference type="GO" id="GO:0016020">
    <property type="term" value="C:membrane"/>
    <property type="evidence" value="ECO:0007669"/>
    <property type="project" value="UniProtKB-SubCell"/>
</dbReference>
<keyword evidence="3 6" id="KW-1133">Transmembrane helix</keyword>
<keyword evidence="4 6" id="KW-0472">Membrane</keyword>
<feature type="compositionally biased region" description="Basic and acidic residues" evidence="5">
    <location>
        <begin position="460"/>
        <end position="472"/>
    </location>
</feature>
<dbReference type="InterPro" id="IPR050549">
    <property type="entry name" value="MFS_Trehalose_Transporter"/>
</dbReference>
<evidence type="ECO:0000256" key="3">
    <source>
        <dbReference type="ARBA" id="ARBA00022989"/>
    </source>
</evidence>
<feature type="domain" description="Major facilitator superfamily (MFS) profile" evidence="7">
    <location>
        <begin position="16"/>
        <end position="447"/>
    </location>
</feature>
<feature type="region of interest" description="Disordered" evidence="5">
    <location>
        <begin position="460"/>
        <end position="503"/>
    </location>
</feature>
<dbReference type="PROSITE" id="PS00216">
    <property type="entry name" value="SUGAR_TRANSPORT_1"/>
    <property type="match status" value="1"/>
</dbReference>
<feature type="transmembrane region" description="Helical" evidence="6">
    <location>
        <begin position="60"/>
        <end position="81"/>
    </location>
</feature>
<dbReference type="PANTHER" id="PTHR48021">
    <property type="match status" value="1"/>
</dbReference>
<evidence type="ECO:0000256" key="5">
    <source>
        <dbReference type="SAM" id="MobiDB-lite"/>
    </source>
</evidence>
<evidence type="ECO:0000256" key="1">
    <source>
        <dbReference type="ARBA" id="ARBA00004141"/>
    </source>
</evidence>
<sequence>MLVKRLCKVWQYGMGRTVLATMAAHSNSISVGLCQGYSAILLPQLQDKASKLVVSEQDASWIAALGVISNPLGALLSGLLVELLGRRTAIQLTAIPYVVGWVCLALARHFTLLCVGRFISGLAVGMAAASYLYVAEVAPASHRGPLSACGPVLVSLGVLIVYTLGFFAQWHIVAALCTIFALFSLVAVSLVPETPPWLAARGRTAEARTALVWLRRSPAAADKELAEITDSLAQANKEAEAGAGRCSFVQPAIWKPFLLLLAFFLFQEGSGIYVVLYYAVSLFQEVGTEMNEYVASIWVACMRLVMSLLGALAIQKLNRTTLACMSGVGMFLAMLAAGFYEHLFSSLPPSSRPLPWVPLACFLVHVCVSMLGYLQLPWIMTGELFPLRARGAMGGIVSSLAHLLIFTSVKTYPDLRNAIGMDGVLWVFSALSLCGAVFGKFLLPETNGRTLREIEMSFGGHESDKAKDGKEGVDEEAAMPPASASVAARKNSRGEAVAAPVDPNDDSILDIVAASSRGQDVYTISLGRQR</sequence>
<reference evidence="9" key="1">
    <citation type="submission" date="2025-08" db="UniProtKB">
        <authorList>
            <consortium name="RefSeq"/>
        </authorList>
    </citation>
    <scope>IDENTIFICATION</scope>
    <source>
        <tissue evidence="9">Total insect</tissue>
    </source>
</reference>
<dbReference type="GO" id="GO:0022857">
    <property type="term" value="F:transmembrane transporter activity"/>
    <property type="evidence" value="ECO:0007669"/>
    <property type="project" value="InterPro"/>
</dbReference>
<feature type="transmembrane region" description="Helical" evidence="6">
    <location>
        <begin position="146"/>
        <end position="164"/>
    </location>
</feature>
<dbReference type="InParanoid" id="A0A6P8YUZ1"/>
<feature type="compositionally biased region" description="Low complexity" evidence="5">
    <location>
        <begin position="478"/>
        <end position="488"/>
    </location>
</feature>
<proteinExistence type="predicted"/>
<gene>
    <name evidence="9" type="primary">LOC117643268</name>
</gene>
<feature type="transmembrane region" description="Helical" evidence="6">
    <location>
        <begin position="115"/>
        <end position="134"/>
    </location>
</feature>
<feature type="transmembrane region" description="Helical" evidence="6">
    <location>
        <begin position="257"/>
        <end position="281"/>
    </location>
</feature>
<dbReference type="Proteomes" id="UP000515158">
    <property type="component" value="Unplaced"/>
</dbReference>
<evidence type="ECO:0000313" key="8">
    <source>
        <dbReference type="Proteomes" id="UP000515158"/>
    </source>
</evidence>